<accession>A0A6L8VFT0</accession>
<dbReference type="CDD" id="cd02966">
    <property type="entry name" value="TlpA_like_family"/>
    <property type="match status" value="1"/>
</dbReference>
<dbReference type="OrthoDB" id="9799347at2"/>
<comment type="caution">
    <text evidence="6">The sequence shown here is derived from an EMBL/GenBank/DDBJ whole genome shotgun (WGS) entry which is preliminary data.</text>
</comment>
<dbReference type="PROSITE" id="PS51352">
    <property type="entry name" value="THIOREDOXIN_2"/>
    <property type="match status" value="1"/>
</dbReference>
<feature type="transmembrane region" description="Helical" evidence="4">
    <location>
        <begin position="42"/>
        <end position="62"/>
    </location>
</feature>
<evidence type="ECO:0000256" key="4">
    <source>
        <dbReference type="SAM" id="Phobius"/>
    </source>
</evidence>
<dbReference type="InterPro" id="IPR036249">
    <property type="entry name" value="Thioredoxin-like_sf"/>
</dbReference>
<keyword evidence="2" id="KW-0201">Cytochrome c-type biogenesis</keyword>
<evidence type="ECO:0000256" key="1">
    <source>
        <dbReference type="ARBA" id="ARBA00004196"/>
    </source>
</evidence>
<dbReference type="GO" id="GO:0030313">
    <property type="term" value="C:cell envelope"/>
    <property type="evidence" value="ECO:0007669"/>
    <property type="project" value="UniProtKB-SubCell"/>
</dbReference>
<dbReference type="InterPro" id="IPR050553">
    <property type="entry name" value="Thioredoxin_ResA/DsbE_sf"/>
</dbReference>
<feature type="domain" description="Thioredoxin" evidence="5">
    <location>
        <begin position="127"/>
        <end position="262"/>
    </location>
</feature>
<evidence type="ECO:0000259" key="5">
    <source>
        <dbReference type="PROSITE" id="PS51352"/>
    </source>
</evidence>
<dbReference type="InterPro" id="IPR013740">
    <property type="entry name" value="Redoxin"/>
</dbReference>
<keyword evidence="4" id="KW-0472">Membrane</keyword>
<dbReference type="EMBL" id="WWNR01000003">
    <property type="protein sequence ID" value="MZQ88541.1"/>
    <property type="molecule type" value="Genomic_DNA"/>
</dbReference>
<dbReference type="GO" id="GO:0015036">
    <property type="term" value="F:disulfide oxidoreductase activity"/>
    <property type="evidence" value="ECO:0007669"/>
    <property type="project" value="UniProtKB-ARBA"/>
</dbReference>
<proteinExistence type="predicted"/>
<dbReference type="AlphaFoldDB" id="A0A6L8VFT0"/>
<dbReference type="GO" id="GO:0017004">
    <property type="term" value="P:cytochrome complex assembly"/>
    <property type="evidence" value="ECO:0007669"/>
    <property type="project" value="UniProtKB-KW"/>
</dbReference>
<keyword evidence="4" id="KW-0812">Transmembrane</keyword>
<gene>
    <name evidence="6" type="ORF">GS660_05470</name>
</gene>
<evidence type="ECO:0000256" key="2">
    <source>
        <dbReference type="ARBA" id="ARBA00022748"/>
    </source>
</evidence>
<dbReference type="RefSeq" id="WP_161344247.1">
    <property type="nucleotide sequence ID" value="NZ_BMGW01000003.1"/>
</dbReference>
<dbReference type="PROSITE" id="PS00194">
    <property type="entry name" value="THIOREDOXIN_1"/>
    <property type="match status" value="1"/>
</dbReference>
<reference evidence="6 7" key="1">
    <citation type="submission" date="2020-01" db="EMBL/GenBank/DDBJ databases">
        <title>Frigidibacter albus SP32T (=CGMCC 1.13995T).</title>
        <authorList>
            <person name="Liao X."/>
        </authorList>
    </citation>
    <scope>NUCLEOTIDE SEQUENCE [LARGE SCALE GENOMIC DNA]</scope>
    <source>
        <strain evidence="6 7">SP32</strain>
    </source>
</reference>
<dbReference type="Gene3D" id="3.40.30.10">
    <property type="entry name" value="Glutaredoxin"/>
    <property type="match status" value="1"/>
</dbReference>
<keyword evidence="4" id="KW-1133">Transmembrane helix</keyword>
<dbReference type="PANTHER" id="PTHR42852:SF18">
    <property type="entry name" value="CHROMOSOME UNDETERMINED SCAFFOLD_47, WHOLE GENOME SHOTGUN SEQUENCE"/>
    <property type="match status" value="1"/>
</dbReference>
<evidence type="ECO:0000313" key="7">
    <source>
        <dbReference type="Proteomes" id="UP000477083"/>
    </source>
</evidence>
<organism evidence="6 7">
    <name type="scientific">Frigidibacter albus</name>
    <dbReference type="NCBI Taxonomy" id="1465486"/>
    <lineage>
        <taxon>Bacteria</taxon>
        <taxon>Pseudomonadati</taxon>
        <taxon>Pseudomonadota</taxon>
        <taxon>Alphaproteobacteria</taxon>
        <taxon>Rhodobacterales</taxon>
        <taxon>Paracoccaceae</taxon>
        <taxon>Frigidibacter</taxon>
    </lineage>
</organism>
<dbReference type="Pfam" id="PF08534">
    <property type="entry name" value="Redoxin"/>
    <property type="match status" value="1"/>
</dbReference>
<feature type="transmembrane region" description="Helical" evidence="4">
    <location>
        <begin position="74"/>
        <end position="95"/>
    </location>
</feature>
<protein>
    <submittedName>
        <fullName evidence="6">Redoxin family protein</fullName>
    </submittedName>
</protein>
<dbReference type="Proteomes" id="UP000477083">
    <property type="component" value="Unassembled WGS sequence"/>
</dbReference>
<sequence length="265" mass="28152">MIALGPFVLSAERFSAWIGIFVFLMTVALLTRRHGPLADRRATRAVVLGVVAARLAFVLANLPVFLSDPLSVLYIWQGGYLSLAGVAVAALLLALDLRRLPGQAAPMLVAALLAGAAWNTARLLSPDPAASQLPAGAFAALDGSPAGFVPGQPVVVNLWASWCPPCRREMPMMTEVAASETGVQMVFLNQGEGEAVIRRFLTRDGLPDRGMWLDPGQAMQAEFGIPGLPATLFFDAAGQLHHLHVGEISRAALLSRMGQIQDKAP</sequence>
<keyword evidence="3" id="KW-0676">Redox-active center</keyword>
<dbReference type="PANTHER" id="PTHR42852">
    <property type="entry name" value="THIOL:DISULFIDE INTERCHANGE PROTEIN DSBE"/>
    <property type="match status" value="1"/>
</dbReference>
<evidence type="ECO:0000313" key="6">
    <source>
        <dbReference type="EMBL" id="MZQ88541.1"/>
    </source>
</evidence>
<dbReference type="SUPFAM" id="SSF52833">
    <property type="entry name" value="Thioredoxin-like"/>
    <property type="match status" value="1"/>
</dbReference>
<dbReference type="InterPro" id="IPR013766">
    <property type="entry name" value="Thioredoxin_domain"/>
</dbReference>
<name>A0A6L8VFT0_9RHOB</name>
<keyword evidence="7" id="KW-1185">Reference proteome</keyword>
<feature type="transmembrane region" description="Helical" evidence="4">
    <location>
        <begin position="14"/>
        <end position="30"/>
    </location>
</feature>
<dbReference type="InterPro" id="IPR017937">
    <property type="entry name" value="Thioredoxin_CS"/>
</dbReference>
<evidence type="ECO:0000256" key="3">
    <source>
        <dbReference type="ARBA" id="ARBA00023284"/>
    </source>
</evidence>
<comment type="subcellular location">
    <subcellularLocation>
        <location evidence="1">Cell envelope</location>
    </subcellularLocation>
</comment>